<dbReference type="CDD" id="cd03794">
    <property type="entry name" value="GT4_WbuB-like"/>
    <property type="match status" value="1"/>
</dbReference>
<gene>
    <name evidence="3" type="ORF">ACFSQ0_09275</name>
</gene>
<dbReference type="Proteomes" id="UP001597357">
    <property type="component" value="Unassembled WGS sequence"/>
</dbReference>
<evidence type="ECO:0000259" key="2">
    <source>
        <dbReference type="Pfam" id="PF13579"/>
    </source>
</evidence>
<sequence length="388" mass="43977">MKAITLITNYFPPETGAASNRIAQLALGLQKRGYSVRVICPLPNYPKGRIFEGYRGKLMHTEHYEGIHVTRLYIFPSNSNRKFKRLFAMLSFSFSLGVYRLLHSGKFAQKIIIQSPPLILSASALFFFNRNKRKLILNVSDLWPSAGLELGALQKGRMYTLLERLERYIYKKAHLVLGQSKEIIARVLEVNPKQQTFLYRNLPQASRLNFDSDESDVEQPIKLVYAGLLGIAQGIVKLCKNIELGNHELHIYGAGAEQQALQDYLINSDKPIFYHGEVSRKHLLKQLGSYDLAIVPLTRAIYGSTPSKIYEMALGGLPMLYFAGGEGEQVVQDYQLGYVVEPGDFQALNRLLVDLKKNELKQMSEKIRESAAQHFNLELQLDALVQLL</sequence>
<evidence type="ECO:0000259" key="1">
    <source>
        <dbReference type="Pfam" id="PF00534"/>
    </source>
</evidence>
<dbReference type="Pfam" id="PF00534">
    <property type="entry name" value="Glycos_transf_1"/>
    <property type="match status" value="1"/>
</dbReference>
<dbReference type="RefSeq" id="WP_379047320.1">
    <property type="nucleotide sequence ID" value="NZ_JBHULZ010000041.1"/>
</dbReference>
<accession>A0ABW5SHV4</accession>
<dbReference type="PANTHER" id="PTHR45947:SF3">
    <property type="entry name" value="SULFOQUINOVOSYL TRANSFERASE SQD2"/>
    <property type="match status" value="1"/>
</dbReference>
<dbReference type="PANTHER" id="PTHR45947">
    <property type="entry name" value="SULFOQUINOVOSYL TRANSFERASE SQD2"/>
    <property type="match status" value="1"/>
</dbReference>
<comment type="caution">
    <text evidence="3">The sequence shown here is derived from an EMBL/GenBank/DDBJ whole genome shotgun (WGS) entry which is preliminary data.</text>
</comment>
<dbReference type="InterPro" id="IPR028098">
    <property type="entry name" value="Glyco_trans_4-like_N"/>
</dbReference>
<evidence type="ECO:0000313" key="3">
    <source>
        <dbReference type="EMBL" id="MFD2698180.1"/>
    </source>
</evidence>
<feature type="domain" description="Glycosyltransferase subfamily 4-like N-terminal" evidence="2">
    <location>
        <begin position="17"/>
        <end position="191"/>
    </location>
</feature>
<protein>
    <submittedName>
        <fullName evidence="3">Glycosyltransferase family 4 protein</fullName>
    </submittedName>
</protein>
<dbReference type="Pfam" id="PF13579">
    <property type="entry name" value="Glyco_trans_4_4"/>
    <property type="match status" value="1"/>
</dbReference>
<proteinExistence type="predicted"/>
<reference evidence="4" key="1">
    <citation type="journal article" date="2019" name="Int. J. Syst. Evol. Microbiol.">
        <title>The Global Catalogue of Microorganisms (GCM) 10K type strain sequencing project: providing services to taxonomists for standard genome sequencing and annotation.</title>
        <authorList>
            <consortium name="The Broad Institute Genomics Platform"/>
            <consortium name="The Broad Institute Genome Sequencing Center for Infectious Disease"/>
            <person name="Wu L."/>
            <person name="Ma J."/>
        </authorList>
    </citation>
    <scope>NUCLEOTIDE SEQUENCE [LARGE SCALE GENOMIC DNA]</scope>
    <source>
        <strain evidence="4">KCTC 42255</strain>
    </source>
</reference>
<dbReference type="EMBL" id="JBHULZ010000041">
    <property type="protein sequence ID" value="MFD2698180.1"/>
    <property type="molecule type" value="Genomic_DNA"/>
</dbReference>
<evidence type="ECO:0000313" key="4">
    <source>
        <dbReference type="Proteomes" id="UP001597357"/>
    </source>
</evidence>
<feature type="domain" description="Glycosyl transferase family 1" evidence="1">
    <location>
        <begin position="218"/>
        <end position="373"/>
    </location>
</feature>
<dbReference type="SUPFAM" id="SSF53756">
    <property type="entry name" value="UDP-Glycosyltransferase/glycogen phosphorylase"/>
    <property type="match status" value="1"/>
</dbReference>
<name>A0ABW5SHV4_9FLAO</name>
<keyword evidence="4" id="KW-1185">Reference proteome</keyword>
<dbReference type="InterPro" id="IPR001296">
    <property type="entry name" value="Glyco_trans_1"/>
</dbReference>
<dbReference type="InterPro" id="IPR050194">
    <property type="entry name" value="Glycosyltransferase_grp1"/>
</dbReference>
<organism evidence="3 4">
    <name type="scientific">Mesonia sediminis</name>
    <dbReference type="NCBI Taxonomy" id="1703946"/>
    <lineage>
        <taxon>Bacteria</taxon>
        <taxon>Pseudomonadati</taxon>
        <taxon>Bacteroidota</taxon>
        <taxon>Flavobacteriia</taxon>
        <taxon>Flavobacteriales</taxon>
        <taxon>Flavobacteriaceae</taxon>
        <taxon>Mesonia</taxon>
    </lineage>
</organism>
<dbReference type="Gene3D" id="3.40.50.2000">
    <property type="entry name" value="Glycogen Phosphorylase B"/>
    <property type="match status" value="2"/>
</dbReference>